<keyword evidence="1" id="KW-0378">Hydrolase</keyword>
<dbReference type="PIRSF" id="PIRSF005962">
    <property type="entry name" value="Pept_M20D_amidohydro"/>
    <property type="match status" value="1"/>
</dbReference>
<proteinExistence type="predicted"/>
<feature type="domain" description="Peptidase M20 dimerisation" evidence="3">
    <location>
        <begin position="190"/>
        <end position="283"/>
    </location>
</feature>
<protein>
    <submittedName>
        <fullName evidence="4">Amidohydrolase</fullName>
    </submittedName>
</protein>
<comment type="cofactor">
    <cofactor evidence="2">
        <name>Mn(2+)</name>
        <dbReference type="ChEBI" id="CHEBI:29035"/>
    </cofactor>
    <text evidence="2">The Mn(2+) ion enhances activity.</text>
</comment>
<evidence type="ECO:0000313" key="4">
    <source>
        <dbReference type="EMBL" id="MBJ6363286.1"/>
    </source>
</evidence>
<dbReference type="Pfam" id="PF07687">
    <property type="entry name" value="M20_dimer"/>
    <property type="match status" value="1"/>
</dbReference>
<keyword evidence="5" id="KW-1185">Reference proteome</keyword>
<dbReference type="GO" id="GO:0050118">
    <property type="term" value="F:N-acetyldiaminopimelate deacetylase activity"/>
    <property type="evidence" value="ECO:0007669"/>
    <property type="project" value="UniProtKB-ARBA"/>
</dbReference>
<dbReference type="SUPFAM" id="SSF53187">
    <property type="entry name" value="Zn-dependent exopeptidases"/>
    <property type="match status" value="1"/>
</dbReference>
<dbReference type="Proteomes" id="UP000640274">
    <property type="component" value="Unassembled WGS sequence"/>
</dbReference>
<name>A0A934J1X1_9BACL</name>
<dbReference type="InterPro" id="IPR002933">
    <property type="entry name" value="Peptidase_M20"/>
</dbReference>
<dbReference type="EMBL" id="JAELUP010000103">
    <property type="protein sequence ID" value="MBJ6363286.1"/>
    <property type="molecule type" value="Genomic_DNA"/>
</dbReference>
<organism evidence="4 5">
    <name type="scientific">Paenibacillus roseus</name>
    <dbReference type="NCBI Taxonomy" id="2798579"/>
    <lineage>
        <taxon>Bacteria</taxon>
        <taxon>Bacillati</taxon>
        <taxon>Bacillota</taxon>
        <taxon>Bacilli</taxon>
        <taxon>Bacillales</taxon>
        <taxon>Paenibacillaceae</taxon>
        <taxon>Paenibacillus</taxon>
    </lineage>
</organism>
<gene>
    <name evidence="4" type="ORF">JFN88_18960</name>
</gene>
<reference evidence="4" key="1">
    <citation type="submission" date="2020-12" db="EMBL/GenBank/DDBJ databases">
        <authorList>
            <person name="Huq M.A."/>
        </authorList>
    </citation>
    <scope>NUCLEOTIDE SEQUENCE</scope>
    <source>
        <strain evidence="4">MAHUQ-46</strain>
    </source>
</reference>
<feature type="binding site" evidence="2">
    <location>
        <position position="141"/>
    </location>
    <ligand>
        <name>Mn(2+)</name>
        <dbReference type="ChEBI" id="CHEBI:29035"/>
        <label>2</label>
    </ligand>
</feature>
<dbReference type="SUPFAM" id="SSF55031">
    <property type="entry name" value="Bacterial exopeptidase dimerisation domain"/>
    <property type="match status" value="1"/>
</dbReference>
<dbReference type="InterPro" id="IPR017439">
    <property type="entry name" value="Amidohydrolase"/>
</dbReference>
<evidence type="ECO:0000313" key="5">
    <source>
        <dbReference type="Proteomes" id="UP000640274"/>
    </source>
</evidence>
<keyword evidence="2" id="KW-0479">Metal-binding</keyword>
<dbReference type="AlphaFoldDB" id="A0A934J1X1"/>
<feature type="binding site" evidence="2">
    <location>
        <position position="107"/>
    </location>
    <ligand>
        <name>Mn(2+)</name>
        <dbReference type="ChEBI" id="CHEBI:29035"/>
        <label>2</label>
    </ligand>
</feature>
<dbReference type="RefSeq" id="WP_199020841.1">
    <property type="nucleotide sequence ID" value="NZ_JAELUP010000103.1"/>
</dbReference>
<dbReference type="GO" id="GO:0019877">
    <property type="term" value="P:diaminopimelate biosynthetic process"/>
    <property type="evidence" value="ECO:0007669"/>
    <property type="project" value="UniProtKB-ARBA"/>
</dbReference>
<dbReference type="Gene3D" id="3.30.70.360">
    <property type="match status" value="1"/>
</dbReference>
<dbReference type="Pfam" id="PF01546">
    <property type="entry name" value="Peptidase_M20"/>
    <property type="match status" value="1"/>
</dbReference>
<dbReference type="NCBIfam" id="TIGR01891">
    <property type="entry name" value="amidohydrolases"/>
    <property type="match status" value="1"/>
</dbReference>
<feature type="binding site" evidence="2">
    <location>
        <position position="166"/>
    </location>
    <ligand>
        <name>Mn(2+)</name>
        <dbReference type="ChEBI" id="CHEBI:29035"/>
        <label>2</label>
    </ligand>
</feature>
<dbReference type="PANTHER" id="PTHR11014">
    <property type="entry name" value="PEPTIDASE M20 FAMILY MEMBER"/>
    <property type="match status" value="1"/>
</dbReference>
<dbReference type="Gene3D" id="3.40.630.10">
    <property type="entry name" value="Zn peptidases"/>
    <property type="match status" value="1"/>
</dbReference>
<accession>A0A934J1X1</accession>
<feature type="binding site" evidence="2">
    <location>
        <position position="365"/>
    </location>
    <ligand>
        <name>Mn(2+)</name>
        <dbReference type="ChEBI" id="CHEBI:29035"/>
        <label>2</label>
    </ligand>
</feature>
<feature type="binding site" evidence="2">
    <location>
        <position position="105"/>
    </location>
    <ligand>
        <name>Mn(2+)</name>
        <dbReference type="ChEBI" id="CHEBI:29035"/>
        <label>2</label>
    </ligand>
</feature>
<dbReference type="FunFam" id="3.30.70.360:FF:000001">
    <property type="entry name" value="N-acetyldiaminopimelate deacetylase"/>
    <property type="match status" value="1"/>
</dbReference>
<dbReference type="InterPro" id="IPR036264">
    <property type="entry name" value="Bact_exopeptidase_dim_dom"/>
</dbReference>
<evidence type="ECO:0000256" key="1">
    <source>
        <dbReference type="ARBA" id="ARBA00022801"/>
    </source>
</evidence>
<comment type="caution">
    <text evidence="4">The sequence shown here is derived from an EMBL/GenBank/DDBJ whole genome shotgun (WGS) entry which is preliminary data.</text>
</comment>
<dbReference type="GO" id="GO:0046872">
    <property type="term" value="F:metal ion binding"/>
    <property type="evidence" value="ECO:0007669"/>
    <property type="project" value="UniProtKB-KW"/>
</dbReference>
<keyword evidence="2" id="KW-0464">Manganese</keyword>
<evidence type="ECO:0000256" key="2">
    <source>
        <dbReference type="PIRSR" id="PIRSR005962-1"/>
    </source>
</evidence>
<sequence length="395" mass="43145">MTESFNDVRNMQSLYSAMVGWRRYLHRHPELSYEEKQTSLYIAEQLRAMGCEPVVGVGGHGLTVLIQGEKPGPVVALRADIDALPIQDQKQVDYISTVPGVMHACGHDAHTATLLGIAKYYMDHRSALAGARKLIFQPAEESTPGGALPMIREGVLENVDAIYGVHLWTPLPVGMVASKSGAFMAAPDEFYIDITGRGGHGGLPHETIDAIIIGSALVSALQTIISRNVNPLEPAVISVGSFQAGSTTNVIAETAHLRGTVRTFNPDTRKLIRQRMEEMIQQTCSMYGGKGVLDYREGYPTVVNDADEIARFFKVGGKLLPQEQVQQSGLIMAGEDFSYYLQQRRGCFMFVGAGNPEKGARYPHHHPLFDIDENAMLISANLLIGMAEDFASSQI</sequence>
<dbReference type="InterPro" id="IPR011650">
    <property type="entry name" value="Peptidase_M20_dimer"/>
</dbReference>
<evidence type="ECO:0000259" key="3">
    <source>
        <dbReference type="Pfam" id="PF07687"/>
    </source>
</evidence>
<dbReference type="PANTHER" id="PTHR11014:SF63">
    <property type="entry name" value="METALLOPEPTIDASE, PUTATIVE (AFU_ORTHOLOGUE AFUA_6G09600)-RELATED"/>
    <property type="match status" value="1"/>
</dbReference>